<evidence type="ECO:0000259" key="1">
    <source>
        <dbReference type="Pfam" id="PF00535"/>
    </source>
</evidence>
<dbReference type="EMBL" id="RHWT01000001">
    <property type="protein sequence ID" value="RSB34324.1"/>
    <property type="molecule type" value="Genomic_DNA"/>
</dbReference>
<evidence type="ECO:0000313" key="2">
    <source>
        <dbReference type="EMBL" id="RSB34324.1"/>
    </source>
</evidence>
<dbReference type="AlphaFoldDB" id="A0A3R8Z6V8"/>
<gene>
    <name evidence="2" type="ORF">EGK68_00850</name>
</gene>
<dbReference type="Gene3D" id="3.90.550.10">
    <property type="entry name" value="Spore Coat Polysaccharide Biosynthesis Protein SpsA, Chain A"/>
    <property type="match status" value="1"/>
</dbReference>
<organism evidence="2 3">
    <name type="scientific">Enterobacter cloacae</name>
    <dbReference type="NCBI Taxonomy" id="550"/>
    <lineage>
        <taxon>Bacteria</taxon>
        <taxon>Pseudomonadati</taxon>
        <taxon>Pseudomonadota</taxon>
        <taxon>Gammaproteobacteria</taxon>
        <taxon>Enterobacterales</taxon>
        <taxon>Enterobacteriaceae</taxon>
        <taxon>Enterobacter</taxon>
        <taxon>Enterobacter cloacae complex</taxon>
    </lineage>
</organism>
<dbReference type="CDD" id="cd02526">
    <property type="entry name" value="GT2_RfbF_like"/>
    <property type="match status" value="1"/>
</dbReference>
<sequence length="292" mass="33272">MKSKTAAIVVLFNPTKSHIVQLINDLKEQCDLVILVDNTPENHPKAIDKDEMAENVLYEHLGCNMGIAYAQNHGFIKAIEFGCKIFFTFDQDSSISNSFICDMVNEYEKLTKVSTKIAALGPLIINERNSLQYDREIKLGTEIATGVYSVESIISSGTLIPLNALTYIGLNKSEWFIDLVDIEWCYRARYLGWKVLSTKNVALHHNIGMKDVNVMGVRSFAKCSPFRLYYVYRNWLLATREVSFPLKYKLKKLFVMPCKFIIYAFSDNGISRVKYMLQGIRDGLKGVSGPYR</sequence>
<evidence type="ECO:0000313" key="3">
    <source>
        <dbReference type="Proteomes" id="UP000275321"/>
    </source>
</evidence>
<accession>A0A3R8Z6V8</accession>
<reference evidence="2 3" key="1">
    <citation type="submission" date="2018-10" db="EMBL/GenBank/DDBJ databases">
        <title>Transmission dynamics of multidrug resistant bacteria on intensive care unit surfaces.</title>
        <authorList>
            <person name="D'Souza A.W."/>
            <person name="Potter R.F."/>
            <person name="Wallace M."/>
            <person name="Shupe A."/>
            <person name="Patel S."/>
            <person name="Sun S."/>
            <person name="Gul D."/>
            <person name="Kwon J.H."/>
            <person name="Andleeb S."/>
            <person name="Burnham C.-A.D."/>
            <person name="Dantas G."/>
        </authorList>
    </citation>
    <scope>NUCLEOTIDE SEQUENCE [LARGE SCALE GENOMIC DNA]</scope>
    <source>
        <strain evidence="2 3">EC_073</strain>
    </source>
</reference>
<dbReference type="InterPro" id="IPR001173">
    <property type="entry name" value="Glyco_trans_2-like"/>
</dbReference>
<protein>
    <submittedName>
        <fullName evidence="2">Glycosyltransferase family 2 protein</fullName>
    </submittedName>
</protein>
<name>A0A3R8Z6V8_ENTCL</name>
<dbReference type="Proteomes" id="UP000275321">
    <property type="component" value="Unassembled WGS sequence"/>
</dbReference>
<keyword evidence="2" id="KW-0808">Transferase</keyword>
<dbReference type="RefSeq" id="WP_125364552.1">
    <property type="nucleotide sequence ID" value="NZ_JAJSSO010000003.1"/>
</dbReference>
<proteinExistence type="predicted"/>
<dbReference type="Pfam" id="PF00535">
    <property type="entry name" value="Glycos_transf_2"/>
    <property type="match status" value="1"/>
</dbReference>
<feature type="domain" description="Glycosyltransferase 2-like" evidence="1">
    <location>
        <begin position="8"/>
        <end position="112"/>
    </location>
</feature>
<dbReference type="GO" id="GO:0016740">
    <property type="term" value="F:transferase activity"/>
    <property type="evidence" value="ECO:0007669"/>
    <property type="project" value="UniProtKB-KW"/>
</dbReference>
<dbReference type="SUPFAM" id="SSF53448">
    <property type="entry name" value="Nucleotide-diphospho-sugar transferases"/>
    <property type="match status" value="1"/>
</dbReference>
<dbReference type="InterPro" id="IPR029044">
    <property type="entry name" value="Nucleotide-diphossugar_trans"/>
</dbReference>
<comment type="caution">
    <text evidence="2">The sequence shown here is derived from an EMBL/GenBank/DDBJ whole genome shotgun (WGS) entry which is preliminary data.</text>
</comment>